<sequence>MWILALKFNKAKKKQAKVEIKIPTKKKYNSIISVGGNTRLTIKIAIEPFNNNGNNRSFVLFK</sequence>
<reference evidence="1" key="2">
    <citation type="submission" date="2020-09" db="EMBL/GenBank/DDBJ databases">
        <authorList>
            <person name="Sun Q."/>
            <person name="Zhou Y."/>
        </authorList>
    </citation>
    <scope>NUCLEOTIDE SEQUENCE</scope>
    <source>
        <strain evidence="1">CGMCC 1.12751</strain>
    </source>
</reference>
<comment type="caution">
    <text evidence="1">The sequence shown here is derived from an EMBL/GenBank/DDBJ whole genome shotgun (WGS) entry which is preliminary data.</text>
</comment>
<dbReference type="AlphaFoldDB" id="A0A917GAU7"/>
<protein>
    <submittedName>
        <fullName evidence="1">Uncharacterized protein</fullName>
    </submittedName>
</protein>
<reference evidence="1" key="1">
    <citation type="journal article" date="2014" name="Int. J. Syst. Evol. Microbiol.">
        <title>Complete genome sequence of Corynebacterium casei LMG S-19264T (=DSM 44701T), isolated from a smear-ripened cheese.</title>
        <authorList>
            <consortium name="US DOE Joint Genome Institute (JGI-PGF)"/>
            <person name="Walter F."/>
            <person name="Albersmeier A."/>
            <person name="Kalinowski J."/>
            <person name="Ruckert C."/>
        </authorList>
    </citation>
    <scope>NUCLEOTIDE SEQUENCE</scope>
    <source>
        <strain evidence="1">CGMCC 1.12751</strain>
    </source>
</reference>
<dbReference type="EMBL" id="BMFQ01000001">
    <property type="protein sequence ID" value="GGG34384.1"/>
    <property type="molecule type" value="Genomic_DNA"/>
</dbReference>
<accession>A0A917GAU7</accession>
<evidence type="ECO:0000313" key="1">
    <source>
        <dbReference type="EMBL" id="GGG34384.1"/>
    </source>
</evidence>
<name>A0A917GAU7_9FLAO</name>
<organism evidence="1 2">
    <name type="scientific">Bizionia arctica</name>
    <dbReference type="NCBI Taxonomy" id="1495645"/>
    <lineage>
        <taxon>Bacteria</taxon>
        <taxon>Pseudomonadati</taxon>
        <taxon>Bacteroidota</taxon>
        <taxon>Flavobacteriia</taxon>
        <taxon>Flavobacteriales</taxon>
        <taxon>Flavobacteriaceae</taxon>
        <taxon>Bizionia</taxon>
    </lineage>
</organism>
<gene>
    <name evidence="1" type="ORF">GCM10010976_02600</name>
</gene>
<dbReference type="Proteomes" id="UP000625976">
    <property type="component" value="Unassembled WGS sequence"/>
</dbReference>
<keyword evidence="2" id="KW-1185">Reference proteome</keyword>
<evidence type="ECO:0000313" key="2">
    <source>
        <dbReference type="Proteomes" id="UP000625976"/>
    </source>
</evidence>
<proteinExistence type="predicted"/>